<evidence type="ECO:0000256" key="1">
    <source>
        <dbReference type="ARBA" id="ARBA00023125"/>
    </source>
</evidence>
<evidence type="ECO:0000313" key="3">
    <source>
        <dbReference type="EMBL" id="GAA0339660.1"/>
    </source>
</evidence>
<dbReference type="Proteomes" id="UP001500782">
    <property type="component" value="Unassembled WGS sequence"/>
</dbReference>
<dbReference type="EMBL" id="BAAADJ010000057">
    <property type="protein sequence ID" value="GAA0339660.1"/>
    <property type="molecule type" value="Genomic_DNA"/>
</dbReference>
<protein>
    <recommendedName>
        <fullName evidence="2">AraC effector-binding domain-containing protein</fullName>
    </recommendedName>
</protein>
<dbReference type="InterPro" id="IPR011256">
    <property type="entry name" value="Reg_factor_effector_dom_sf"/>
</dbReference>
<organism evidence="3 4">
    <name type="scientific">Bacillus carboniphilus</name>
    <dbReference type="NCBI Taxonomy" id="86663"/>
    <lineage>
        <taxon>Bacteria</taxon>
        <taxon>Bacillati</taxon>
        <taxon>Bacillota</taxon>
        <taxon>Bacilli</taxon>
        <taxon>Bacillales</taxon>
        <taxon>Bacillaceae</taxon>
        <taxon>Bacillus</taxon>
    </lineage>
</organism>
<dbReference type="SUPFAM" id="SSF55136">
    <property type="entry name" value="Probable bacterial effector-binding domain"/>
    <property type="match status" value="1"/>
</dbReference>
<feature type="domain" description="AraC effector-binding" evidence="2">
    <location>
        <begin position="1"/>
        <end position="152"/>
    </location>
</feature>
<reference evidence="4" key="1">
    <citation type="journal article" date="2019" name="Int. J. Syst. Evol. Microbiol.">
        <title>The Global Catalogue of Microorganisms (GCM) 10K type strain sequencing project: providing services to taxonomists for standard genome sequencing and annotation.</title>
        <authorList>
            <consortium name="The Broad Institute Genomics Platform"/>
            <consortium name="The Broad Institute Genome Sequencing Center for Infectious Disease"/>
            <person name="Wu L."/>
            <person name="Ma J."/>
        </authorList>
    </citation>
    <scope>NUCLEOTIDE SEQUENCE [LARGE SCALE GENOMIC DNA]</scope>
    <source>
        <strain evidence="4">JCM 9731</strain>
    </source>
</reference>
<accession>A0ABP3G8U5</accession>
<dbReference type="InterPro" id="IPR029442">
    <property type="entry name" value="GyrI-like"/>
</dbReference>
<name>A0ABP3G8U5_9BACI</name>
<evidence type="ECO:0000259" key="2">
    <source>
        <dbReference type="SMART" id="SM00871"/>
    </source>
</evidence>
<dbReference type="Pfam" id="PF06445">
    <property type="entry name" value="GyrI-like"/>
    <property type="match status" value="1"/>
</dbReference>
<dbReference type="SMART" id="SM00871">
    <property type="entry name" value="AraC_E_bind"/>
    <property type="match status" value="1"/>
</dbReference>
<sequence>MDYRIEILDFEIEIVGLKQKVVTKEAFHRIPKLWEEANNTGLLQQIINMSWENPQCKLEGILGVCGNQAAITEEEFDYFMGCRYTGEFSSDMEKIIIPKSTWAVFPNIQDAWKRVYTEWLPNSGYMLAELPSIENYLAPDRVPNNELWVPVVPK</sequence>
<keyword evidence="1" id="KW-0238">DNA-binding</keyword>
<keyword evidence="4" id="KW-1185">Reference proteome</keyword>
<gene>
    <name evidence="3" type="ORF">GCM10008967_32530</name>
</gene>
<evidence type="ECO:0000313" key="4">
    <source>
        <dbReference type="Proteomes" id="UP001500782"/>
    </source>
</evidence>
<dbReference type="Gene3D" id="3.20.80.10">
    <property type="entry name" value="Regulatory factor, effector binding domain"/>
    <property type="match status" value="1"/>
</dbReference>
<dbReference type="PANTHER" id="PTHR47504:SF5">
    <property type="entry name" value="RIGHT ORIGIN-BINDING PROTEIN"/>
    <property type="match status" value="1"/>
</dbReference>
<dbReference type="InterPro" id="IPR050959">
    <property type="entry name" value="MarA-like"/>
</dbReference>
<proteinExistence type="predicted"/>
<comment type="caution">
    <text evidence="3">The sequence shown here is derived from an EMBL/GenBank/DDBJ whole genome shotgun (WGS) entry which is preliminary data.</text>
</comment>
<dbReference type="RefSeq" id="WP_343801228.1">
    <property type="nucleotide sequence ID" value="NZ_BAAADJ010000057.1"/>
</dbReference>
<dbReference type="InterPro" id="IPR010499">
    <property type="entry name" value="AraC_E-bd"/>
</dbReference>
<dbReference type="PANTHER" id="PTHR47504">
    <property type="entry name" value="RIGHT ORIGIN-BINDING PROTEIN"/>
    <property type="match status" value="1"/>
</dbReference>